<evidence type="ECO:0000256" key="1">
    <source>
        <dbReference type="ARBA" id="ARBA00004167"/>
    </source>
</evidence>
<sequence length="752" mass="84773">MSKPAFFRRQISHSAVGQATLLACLDTAPGQAMAFFKTGVETDRFAQVDGCKLSVMRSVGNGAIAHLEDFETVPGLAIDGQSQDLPLTKTELDLFEGLNCFLAVRNGESAESTLTWLEVHARSQDLQAALIIDRAKPGDDEGYVDAVEAGVGSIRGLKTVVVLRADVPLGQNDLPPEQHPFNAPDAPGKDRMDIPDPEPWSSPLGELQLFELMRYWFLAKARAVALLDISDVLSDEKGKGVKGKTVFDKAEKSTTGSINLVGLHCYPWRVRNDDEVSFGDHICVQFDATQARRRWCVAPAKAKPDAVWRLIRVVGTRPANDEWVKFFRFMGLRHPADTVSQIVPKTSLIEDTELLKMSRKVFEHKPLRMPELDAPEVNLDNNEVAIITCMKNEGPFILEWLAYHRAIGVSRFIVYTNDCNDGTDSFLDLLQEKGIVQHRDNPFKGTGLKPQHAALQAGEKEPIIKDADWVISMDVDEFINIKTGDGTLKALFEAVPNANLISCTWRLFGNSDVHEYVDEPLTAQFTRCALEQTRKPHQAWGFKTLYRNIGLFKKLGVHRPKGLNPQLWSHINWVNGSGNPLPRDMYRNAWRSTTSTIGYDLVQLNHYAVRSAESFLVKRDRGRVNHVDRDQGMAYWFRMNNNVDEDTSIQRMIPAMQAEMNRLLADPEIAEAHAFSVDKHRAKIDALKQTSNYAQFYDDLTSARQERLARMHPYFGANVFLAGPEVIPDWVWEREDLPEDFFFTVEKQETAH</sequence>
<comment type="subcellular location">
    <subcellularLocation>
        <location evidence="1">Membrane</location>
        <topology evidence="1">Single-pass membrane protein</topology>
    </subcellularLocation>
</comment>
<dbReference type="AlphaFoldDB" id="A0A4R1N7D6"/>
<dbReference type="Pfam" id="PF13704">
    <property type="entry name" value="Glyco_tranf_2_4"/>
    <property type="match status" value="1"/>
</dbReference>
<dbReference type="OrthoDB" id="4964299at2"/>
<dbReference type="Proteomes" id="UP000295673">
    <property type="component" value="Unassembled WGS sequence"/>
</dbReference>
<protein>
    <submittedName>
        <fullName evidence="5">Glycosyl transferase family 2</fullName>
    </submittedName>
</protein>
<dbReference type="PROSITE" id="PS51257">
    <property type="entry name" value="PROKAR_LIPOPROTEIN"/>
    <property type="match status" value="1"/>
</dbReference>
<gene>
    <name evidence="5" type="ORF">BXY66_3354</name>
</gene>
<name>A0A4R1N7D6_9RHOB</name>
<comment type="caution">
    <text evidence="5">The sequence shown here is derived from an EMBL/GenBank/DDBJ whole genome shotgun (WGS) entry which is preliminary data.</text>
</comment>
<evidence type="ECO:0000313" key="6">
    <source>
        <dbReference type="Proteomes" id="UP000295673"/>
    </source>
</evidence>
<dbReference type="GO" id="GO:0005737">
    <property type="term" value="C:cytoplasm"/>
    <property type="evidence" value="ECO:0007669"/>
    <property type="project" value="TreeGrafter"/>
</dbReference>
<reference evidence="5 6" key="1">
    <citation type="submission" date="2019-03" db="EMBL/GenBank/DDBJ databases">
        <title>Genomic Encyclopedia of Archaeal and Bacterial Type Strains, Phase II (KMG-II): from individual species to whole genera.</title>
        <authorList>
            <person name="Goeker M."/>
        </authorList>
    </citation>
    <scope>NUCLEOTIDE SEQUENCE [LARGE SCALE GENOMIC DNA]</scope>
    <source>
        <strain evidence="5 6">DSM 26433</strain>
    </source>
</reference>
<dbReference type="GO" id="GO:0016020">
    <property type="term" value="C:membrane"/>
    <property type="evidence" value="ECO:0007669"/>
    <property type="project" value="UniProtKB-SubCell"/>
</dbReference>
<evidence type="ECO:0000256" key="4">
    <source>
        <dbReference type="SAM" id="MobiDB-lite"/>
    </source>
</evidence>
<keyword evidence="6" id="KW-1185">Reference proteome</keyword>
<feature type="region of interest" description="Disordered" evidence="4">
    <location>
        <begin position="171"/>
        <end position="190"/>
    </location>
</feature>
<organism evidence="5 6">
    <name type="scientific">Shimia isoporae</name>
    <dbReference type="NCBI Taxonomy" id="647720"/>
    <lineage>
        <taxon>Bacteria</taxon>
        <taxon>Pseudomonadati</taxon>
        <taxon>Pseudomonadota</taxon>
        <taxon>Alphaproteobacteria</taxon>
        <taxon>Rhodobacterales</taxon>
        <taxon>Roseobacteraceae</taxon>
    </lineage>
</organism>
<keyword evidence="2" id="KW-0812">Transmembrane</keyword>
<dbReference type="EMBL" id="SMGR01000003">
    <property type="protein sequence ID" value="TCL00707.1"/>
    <property type="molecule type" value="Genomic_DNA"/>
</dbReference>
<keyword evidence="3" id="KW-0472">Membrane</keyword>
<dbReference type="SUPFAM" id="SSF53448">
    <property type="entry name" value="Nucleotide-diphospho-sugar transferases"/>
    <property type="match status" value="1"/>
</dbReference>
<keyword evidence="3" id="KW-1133">Transmembrane helix</keyword>
<dbReference type="PANTHER" id="PTHR21461:SF69">
    <property type="entry name" value="GLYCOSYLTRANSFERASE FAMILY 92 PROTEIN"/>
    <property type="match status" value="1"/>
</dbReference>
<dbReference type="GO" id="GO:0016757">
    <property type="term" value="F:glycosyltransferase activity"/>
    <property type="evidence" value="ECO:0007669"/>
    <property type="project" value="TreeGrafter"/>
</dbReference>
<proteinExistence type="predicted"/>
<evidence type="ECO:0000313" key="5">
    <source>
        <dbReference type="EMBL" id="TCL00707.1"/>
    </source>
</evidence>
<accession>A0A4R1N7D6</accession>
<dbReference type="InterPro" id="IPR029044">
    <property type="entry name" value="Nucleotide-diphossugar_trans"/>
</dbReference>
<dbReference type="RefSeq" id="WP_132861466.1">
    <property type="nucleotide sequence ID" value="NZ_SMGR01000003.1"/>
</dbReference>
<evidence type="ECO:0000256" key="3">
    <source>
        <dbReference type="ARBA" id="ARBA00022989"/>
    </source>
</evidence>
<evidence type="ECO:0000256" key="2">
    <source>
        <dbReference type="ARBA" id="ARBA00022692"/>
    </source>
</evidence>
<dbReference type="PANTHER" id="PTHR21461">
    <property type="entry name" value="GLYCOSYLTRANSFERASE FAMILY 92 PROTEIN"/>
    <property type="match status" value="1"/>
</dbReference>
<keyword evidence="5" id="KW-0808">Transferase</keyword>